<feature type="chain" id="PRO_5046977766" evidence="1">
    <location>
        <begin position="20"/>
        <end position="387"/>
    </location>
</feature>
<reference evidence="3 4" key="1">
    <citation type="submission" date="2021-10" db="EMBL/GenBank/DDBJ databases">
        <title>Draft genome of Aestuariibacter halophilus JC2043.</title>
        <authorList>
            <person name="Emsley S.A."/>
            <person name="Pfannmuller K.M."/>
            <person name="Ushijima B."/>
            <person name="Saw J.H."/>
            <person name="Videau P."/>
        </authorList>
    </citation>
    <scope>NUCLEOTIDE SEQUENCE [LARGE SCALE GENOMIC DNA]</scope>
    <source>
        <strain evidence="3 4">JC2043</strain>
    </source>
</reference>
<dbReference type="Gene3D" id="3.40.710.10">
    <property type="entry name" value="DD-peptidase/beta-lactamase superfamily"/>
    <property type="match status" value="1"/>
</dbReference>
<keyword evidence="4" id="KW-1185">Reference proteome</keyword>
<name>A0ABS8G9A1_9ALTE</name>
<proteinExistence type="predicted"/>
<protein>
    <submittedName>
        <fullName evidence="3">Beta-lactamase family protein</fullName>
    </submittedName>
</protein>
<dbReference type="InterPro" id="IPR050491">
    <property type="entry name" value="AmpC-like"/>
</dbReference>
<dbReference type="EMBL" id="JAJEWP010000003">
    <property type="protein sequence ID" value="MCC2617120.1"/>
    <property type="molecule type" value="Genomic_DNA"/>
</dbReference>
<accession>A0ABS8G9A1</accession>
<evidence type="ECO:0000256" key="1">
    <source>
        <dbReference type="SAM" id="SignalP"/>
    </source>
</evidence>
<dbReference type="InterPro" id="IPR012338">
    <property type="entry name" value="Beta-lactam/transpept-like"/>
</dbReference>
<evidence type="ECO:0000259" key="2">
    <source>
        <dbReference type="Pfam" id="PF00144"/>
    </source>
</evidence>
<feature type="domain" description="Beta-lactamase-related" evidence="2">
    <location>
        <begin position="31"/>
        <end position="354"/>
    </location>
</feature>
<dbReference type="Pfam" id="PF00144">
    <property type="entry name" value="Beta-lactamase"/>
    <property type="match status" value="1"/>
</dbReference>
<dbReference type="SUPFAM" id="SSF56601">
    <property type="entry name" value="beta-lactamase/transpeptidase-like"/>
    <property type="match status" value="1"/>
</dbReference>
<comment type="caution">
    <text evidence="3">The sequence shown here is derived from an EMBL/GenBank/DDBJ whole genome shotgun (WGS) entry which is preliminary data.</text>
</comment>
<keyword evidence="1" id="KW-0732">Signal</keyword>
<feature type="signal peptide" evidence="1">
    <location>
        <begin position="1"/>
        <end position="19"/>
    </location>
</feature>
<evidence type="ECO:0000313" key="3">
    <source>
        <dbReference type="EMBL" id="MCC2617120.1"/>
    </source>
</evidence>
<gene>
    <name evidence="3" type="ORF">LJ739_12780</name>
</gene>
<dbReference type="PANTHER" id="PTHR46825:SF15">
    <property type="entry name" value="BETA-LACTAMASE-RELATED DOMAIN-CONTAINING PROTEIN"/>
    <property type="match status" value="1"/>
</dbReference>
<dbReference type="Proteomes" id="UP001520878">
    <property type="component" value="Unassembled WGS sequence"/>
</dbReference>
<organism evidence="3 4">
    <name type="scientific">Fluctibacter halophilus</name>
    <dbReference type="NCBI Taxonomy" id="226011"/>
    <lineage>
        <taxon>Bacteria</taxon>
        <taxon>Pseudomonadati</taxon>
        <taxon>Pseudomonadota</taxon>
        <taxon>Gammaproteobacteria</taxon>
        <taxon>Alteromonadales</taxon>
        <taxon>Alteromonadaceae</taxon>
        <taxon>Fluctibacter</taxon>
    </lineage>
</organism>
<dbReference type="PANTHER" id="PTHR46825">
    <property type="entry name" value="D-ALANYL-D-ALANINE-CARBOXYPEPTIDASE/ENDOPEPTIDASE AMPH"/>
    <property type="match status" value="1"/>
</dbReference>
<sequence length="387" mass="44023">MLRLLYLLVACGIMAQATAQVHPEHQWLDSFAEHVRQQAKDHNIPGMGLVFVEQGQPAHFEFYGKTERNGDDIDADTVFRLASVSKTFTGVLMAKLVEQRKLAWQTPLSRLAPEFGFTPQGHDRLTLAHLLSQSSGFSPNAYDNLIEANYPLSRVLNMLADLEPLCSPGRCYTYQNALFGVLEHYFESQQSSYQQQLTQQLFVPLNMPHASVGKVALQSSDSWAKPHIAITRSKWRKSPVENNYYRFSPAAGVNASLADMEIWLRALLGEYPDVMSQELVSTVTTPHIRTRRELRRRAWRSFLNDAHYGLGWRIYDFKGHTVNYHGGWVKGYRADVAFVPEFGVGYAMLMNAESNLINGFTAQFWSRFFAIRHAEGEQLRQQTAAEE</sequence>
<evidence type="ECO:0000313" key="4">
    <source>
        <dbReference type="Proteomes" id="UP001520878"/>
    </source>
</evidence>
<dbReference type="InterPro" id="IPR001466">
    <property type="entry name" value="Beta-lactam-related"/>
</dbReference>